<dbReference type="AlphaFoldDB" id="A0A1H0ZSZ5"/>
<keyword evidence="1" id="KW-0472">Membrane</keyword>
<feature type="transmembrane region" description="Helical" evidence="1">
    <location>
        <begin position="9"/>
        <end position="26"/>
    </location>
</feature>
<dbReference type="Proteomes" id="UP000199481">
    <property type="component" value="Unassembled WGS sequence"/>
</dbReference>
<organism evidence="2 3">
    <name type="scientific">Carnobacterium viridans</name>
    <dbReference type="NCBI Taxonomy" id="174587"/>
    <lineage>
        <taxon>Bacteria</taxon>
        <taxon>Bacillati</taxon>
        <taxon>Bacillota</taxon>
        <taxon>Bacilli</taxon>
        <taxon>Lactobacillales</taxon>
        <taxon>Carnobacteriaceae</taxon>
        <taxon>Carnobacterium</taxon>
    </lineage>
</organism>
<gene>
    <name evidence="2" type="ORF">SAMN04487752_1693</name>
</gene>
<keyword evidence="3" id="KW-1185">Reference proteome</keyword>
<sequence length="57" mass="6862">MNKKIFKQPVFYLALFNFFIGLIFIFQDGILARIASYLFQLNFIFSMYILKNTENKK</sequence>
<protein>
    <submittedName>
        <fullName evidence="2">Uncharacterized protein</fullName>
    </submittedName>
</protein>
<dbReference type="EMBL" id="FNJW01000008">
    <property type="protein sequence ID" value="SDQ30381.1"/>
    <property type="molecule type" value="Genomic_DNA"/>
</dbReference>
<keyword evidence="1" id="KW-0812">Transmembrane</keyword>
<dbReference type="RefSeq" id="WP_176944103.1">
    <property type="nucleotide sequence ID" value="NZ_CP084916.1"/>
</dbReference>
<proteinExistence type="predicted"/>
<reference evidence="3" key="1">
    <citation type="submission" date="2016-10" db="EMBL/GenBank/DDBJ databases">
        <authorList>
            <person name="Varghese N."/>
            <person name="Submissions S."/>
        </authorList>
    </citation>
    <scope>NUCLEOTIDE SEQUENCE [LARGE SCALE GENOMIC DNA]</scope>
    <source>
        <strain evidence="3">MPL-11</strain>
    </source>
</reference>
<feature type="transmembrane region" description="Helical" evidence="1">
    <location>
        <begin position="32"/>
        <end position="50"/>
    </location>
</feature>
<evidence type="ECO:0000313" key="2">
    <source>
        <dbReference type="EMBL" id="SDQ30381.1"/>
    </source>
</evidence>
<name>A0A1H0ZSZ5_9LACT</name>
<accession>A0A1H0ZSZ5</accession>
<evidence type="ECO:0000313" key="3">
    <source>
        <dbReference type="Proteomes" id="UP000199481"/>
    </source>
</evidence>
<keyword evidence="1" id="KW-1133">Transmembrane helix</keyword>
<evidence type="ECO:0000256" key="1">
    <source>
        <dbReference type="SAM" id="Phobius"/>
    </source>
</evidence>